<name>A0A7Z0WH86_9PSEU</name>
<evidence type="ECO:0000256" key="7">
    <source>
        <dbReference type="SAM" id="SignalP"/>
    </source>
</evidence>
<feature type="active site" description="Charge relay system" evidence="5">
    <location>
        <position position="544"/>
    </location>
</feature>
<dbReference type="Pfam" id="PF00082">
    <property type="entry name" value="Peptidase_S8"/>
    <property type="match status" value="1"/>
</dbReference>
<evidence type="ECO:0000256" key="5">
    <source>
        <dbReference type="PROSITE-ProRule" id="PRU01240"/>
    </source>
</evidence>
<dbReference type="PANTHER" id="PTHR43806:SF11">
    <property type="entry name" value="CEREVISIN-RELATED"/>
    <property type="match status" value="1"/>
</dbReference>
<accession>A0A7Z0WH86</accession>
<dbReference type="InterPro" id="IPR036852">
    <property type="entry name" value="Peptidase_S8/S53_dom_sf"/>
</dbReference>
<dbReference type="PROSITE" id="PS51318">
    <property type="entry name" value="TAT"/>
    <property type="match status" value="1"/>
</dbReference>
<sequence>MTHRHSRRRATGLAAAVLAAAVGVSLAALPATAGAAPADKPTVPDLGIELGKQDRETLDEARRQGKRTVEIMVMGDRGVVDELTAAGADIRYRADDLGYVRAVVPVGSVEKMAKIPGVDALDVDREITLDEPRPLGIDDPTPQPAPGADTPRVNPYMPTGDTGAAQFVESNPKFDGRGVTVGIVDLGIDLAHPALQKTTTGEDKIVDWVTATDPGFTDGANNDQDPTWIDMSSPAPGQPAGYRYGVFDERSPLLGGAIGQDVNRDGNPAGSVGTYGVLWDPASGQVWVDTNQNKDFADESPMRDFKVNQDVNYFGEDDPSTAIAEELPFVVQTNPDTESVNIGIVSGDHGTHVAGIVAANGMFGGEMSGAAPGAKLVSVRACLFVAGCTVHAMTEGMIYAATEADVDVINMSIGGLDLINDGNTVLEKLYNELIETEGVQMFISAGNDGAGSNTVGFPSTADKVISVGSYITKRTWQRNYGSDAADEENLHGFSSRGPREDGGFKPTLIAPGSAISPTPMFMPGGPLPGTYELPPGYAMLNGTSMASPQAAGVGAVLVSAAKQRDVGHSPAQLRQALTSTSRFIPGYGAYEQGNGLIDVRKAWNALRSNIATVDISSSVPVNTVLSGFLATPGVGVGIHDREDVRKGDRYTREYTFKRTSGPDHPLTYKARWVGNDGTFSSPNSITLPKNSAVKYKVTINPRTAGIHSAILNLDSPMTTGIEYQTLNTVVAAEDFTESAGYQIRHGGEIGRNETQSYFVRVPENTPALKIDLEGGGTEEGAGQIRFLRFHPYGVGIEDNSTPNCYNPPVPPANACDAGDPHSRTFTDPLPGVWEIVIEARRTSDAAFAPYTLTASVLGATVSPNPDTIASATAGEAIEREYTLTNAFGPFTGRATGTPLGSAKLNTPTIADGAQQQFPVTVAAGATQLRAKIGGTSDLGADLDLYVFDCTSGSCVQAGVTADGDSEEEVRIANPTAGQWVVLVVAYAVPEGETTYDYVDVFTSPAFGTLDVADADAARPGGEAWTVSATLTPKAAPAAGRVLLGNVRVLTSDDSLVGTGDVVVQAVTS</sequence>
<dbReference type="EMBL" id="MSIF01000017">
    <property type="protein sequence ID" value="OLF07210.1"/>
    <property type="molecule type" value="Genomic_DNA"/>
</dbReference>
<keyword evidence="2 5" id="KW-0645">Protease</keyword>
<evidence type="ECO:0000256" key="3">
    <source>
        <dbReference type="ARBA" id="ARBA00022801"/>
    </source>
</evidence>
<dbReference type="PANTHER" id="PTHR43806">
    <property type="entry name" value="PEPTIDASE S8"/>
    <property type="match status" value="1"/>
</dbReference>
<dbReference type="Gene3D" id="2.60.120.380">
    <property type="match status" value="1"/>
</dbReference>
<evidence type="ECO:0000256" key="1">
    <source>
        <dbReference type="ARBA" id="ARBA00011073"/>
    </source>
</evidence>
<dbReference type="InterPro" id="IPR006311">
    <property type="entry name" value="TAT_signal"/>
</dbReference>
<evidence type="ECO:0000256" key="6">
    <source>
        <dbReference type="SAM" id="MobiDB-lite"/>
    </source>
</evidence>
<feature type="signal peptide" evidence="7">
    <location>
        <begin position="1"/>
        <end position="27"/>
    </location>
</feature>
<protein>
    <submittedName>
        <fullName evidence="9">Serine protease</fullName>
    </submittedName>
</protein>
<dbReference type="RefSeq" id="WP_075136153.1">
    <property type="nucleotide sequence ID" value="NZ_MSIF01000017.1"/>
</dbReference>
<comment type="similarity">
    <text evidence="1 5">Belongs to the peptidase S8 family.</text>
</comment>
<proteinExistence type="inferred from homology"/>
<keyword evidence="7" id="KW-0732">Signal</keyword>
<dbReference type="PROSITE" id="PS00138">
    <property type="entry name" value="SUBTILASE_SER"/>
    <property type="match status" value="1"/>
</dbReference>
<dbReference type="InterPro" id="IPR050131">
    <property type="entry name" value="Peptidase_S8_subtilisin-like"/>
</dbReference>
<dbReference type="PROSITE" id="PS51892">
    <property type="entry name" value="SUBTILASE"/>
    <property type="match status" value="1"/>
</dbReference>
<dbReference type="PRINTS" id="PR00723">
    <property type="entry name" value="SUBTILISIN"/>
</dbReference>
<evidence type="ECO:0000313" key="10">
    <source>
        <dbReference type="Proteomes" id="UP000185696"/>
    </source>
</evidence>
<dbReference type="AlphaFoldDB" id="A0A7Z0WH86"/>
<gene>
    <name evidence="9" type="ORF">BLA60_28840</name>
</gene>
<comment type="caution">
    <text evidence="9">The sequence shown here is derived from an EMBL/GenBank/DDBJ whole genome shotgun (WGS) entry which is preliminary data.</text>
</comment>
<dbReference type="OrthoDB" id="9813435at2"/>
<dbReference type="Proteomes" id="UP000185696">
    <property type="component" value="Unassembled WGS sequence"/>
</dbReference>
<dbReference type="PROSITE" id="PS00137">
    <property type="entry name" value="SUBTILASE_HIS"/>
    <property type="match status" value="1"/>
</dbReference>
<dbReference type="GO" id="GO:0004252">
    <property type="term" value="F:serine-type endopeptidase activity"/>
    <property type="evidence" value="ECO:0007669"/>
    <property type="project" value="UniProtKB-UniRule"/>
</dbReference>
<keyword evidence="3 5" id="KW-0378">Hydrolase</keyword>
<feature type="domain" description="Peptidase S8/S53" evidence="8">
    <location>
        <begin position="176"/>
        <end position="582"/>
    </location>
</feature>
<feature type="region of interest" description="Disordered" evidence="6">
    <location>
        <begin position="131"/>
        <end position="155"/>
    </location>
</feature>
<keyword evidence="4 5" id="KW-0720">Serine protease</keyword>
<keyword evidence="10" id="KW-1185">Reference proteome</keyword>
<feature type="chain" id="PRO_5039612616" evidence="7">
    <location>
        <begin position="28"/>
        <end position="1068"/>
    </location>
</feature>
<reference evidence="9 10" key="1">
    <citation type="submission" date="2016-12" db="EMBL/GenBank/DDBJ databases">
        <title>The draft genome sequence of Actinophytocola xinjiangensis.</title>
        <authorList>
            <person name="Wang W."/>
            <person name="Yuan L."/>
        </authorList>
    </citation>
    <scope>NUCLEOTIDE SEQUENCE [LARGE SCALE GENOMIC DNA]</scope>
    <source>
        <strain evidence="9 10">CGMCC 4.4663</strain>
    </source>
</reference>
<feature type="active site" description="Charge relay system" evidence="5">
    <location>
        <position position="349"/>
    </location>
</feature>
<evidence type="ECO:0000256" key="4">
    <source>
        <dbReference type="ARBA" id="ARBA00022825"/>
    </source>
</evidence>
<dbReference type="SUPFAM" id="SSF52743">
    <property type="entry name" value="Subtilisin-like"/>
    <property type="match status" value="1"/>
</dbReference>
<organism evidence="9 10">
    <name type="scientific">Actinophytocola xinjiangensis</name>
    <dbReference type="NCBI Taxonomy" id="485602"/>
    <lineage>
        <taxon>Bacteria</taxon>
        <taxon>Bacillati</taxon>
        <taxon>Actinomycetota</taxon>
        <taxon>Actinomycetes</taxon>
        <taxon>Pseudonocardiales</taxon>
        <taxon>Pseudonocardiaceae</taxon>
    </lineage>
</organism>
<feature type="active site" description="Charge relay system" evidence="5">
    <location>
        <position position="185"/>
    </location>
</feature>
<evidence type="ECO:0000256" key="2">
    <source>
        <dbReference type="ARBA" id="ARBA00022670"/>
    </source>
</evidence>
<dbReference type="InterPro" id="IPR023828">
    <property type="entry name" value="Peptidase_S8_Ser-AS"/>
</dbReference>
<dbReference type="Gene3D" id="3.40.50.200">
    <property type="entry name" value="Peptidase S8/S53 domain"/>
    <property type="match status" value="2"/>
</dbReference>
<dbReference type="InterPro" id="IPR015500">
    <property type="entry name" value="Peptidase_S8_subtilisin-rel"/>
</dbReference>
<dbReference type="InterPro" id="IPR022398">
    <property type="entry name" value="Peptidase_S8_His-AS"/>
</dbReference>
<dbReference type="GO" id="GO:0006508">
    <property type="term" value="P:proteolysis"/>
    <property type="evidence" value="ECO:0007669"/>
    <property type="project" value="UniProtKB-KW"/>
</dbReference>
<dbReference type="InterPro" id="IPR000209">
    <property type="entry name" value="Peptidase_S8/S53_dom"/>
</dbReference>
<evidence type="ECO:0000313" key="9">
    <source>
        <dbReference type="EMBL" id="OLF07210.1"/>
    </source>
</evidence>
<evidence type="ECO:0000259" key="8">
    <source>
        <dbReference type="Pfam" id="PF00082"/>
    </source>
</evidence>